<reference evidence="2" key="1">
    <citation type="submission" date="2016-10" db="EMBL/GenBank/DDBJ databases">
        <authorList>
            <person name="Varghese N."/>
            <person name="Submissions S."/>
        </authorList>
    </citation>
    <scope>NUCLEOTIDE SEQUENCE [LARGE SCALE GENOMIC DNA]</scope>
    <source>
        <strain evidence="2">XBD2006</strain>
    </source>
</reference>
<proteinExistence type="predicted"/>
<evidence type="ECO:0000313" key="1">
    <source>
        <dbReference type="EMBL" id="SCX87999.1"/>
    </source>
</evidence>
<protein>
    <submittedName>
        <fullName evidence="1">Uncharacterized protein</fullName>
    </submittedName>
</protein>
<dbReference type="AlphaFoldDB" id="A0A1G5BCY9"/>
<gene>
    <name evidence="1" type="ORF">SAMN02910451_00662</name>
</gene>
<sequence length="138" mass="16314">MSDIREILDSLSKQDLIELLIEYSDNGYFPLDLFLLKADYRFSAEDLEEYWNDIYDKALEYDRNKDDRASDLLRDCAEMCFEQAKKHEDDESKKSICDMLIDSLTAASESDGIGMYHDSEWLYIEIRDEISDFVEENF</sequence>
<dbReference type="EMBL" id="FMUR01000004">
    <property type="protein sequence ID" value="SCX87999.1"/>
    <property type="molecule type" value="Genomic_DNA"/>
</dbReference>
<organism evidence="1 2">
    <name type="scientific">Butyrivibrio hungatei</name>
    <dbReference type="NCBI Taxonomy" id="185008"/>
    <lineage>
        <taxon>Bacteria</taxon>
        <taxon>Bacillati</taxon>
        <taxon>Bacillota</taxon>
        <taxon>Clostridia</taxon>
        <taxon>Lachnospirales</taxon>
        <taxon>Lachnospiraceae</taxon>
        <taxon>Butyrivibrio</taxon>
    </lineage>
</organism>
<keyword evidence="2" id="KW-1185">Reference proteome</keyword>
<name>A0A1G5BCY9_9FIRM</name>
<dbReference type="OrthoDB" id="2051621at2"/>
<evidence type="ECO:0000313" key="2">
    <source>
        <dbReference type="Proteomes" id="UP000183047"/>
    </source>
</evidence>
<dbReference type="Proteomes" id="UP000183047">
    <property type="component" value="Unassembled WGS sequence"/>
</dbReference>
<accession>A0A1G5BCY9</accession>
<dbReference type="RefSeq" id="WP_074461415.1">
    <property type="nucleotide sequence ID" value="NZ_FMUR01000004.1"/>
</dbReference>